<dbReference type="AlphaFoldDB" id="A0AAV4MPW0"/>
<organism evidence="1 2">
    <name type="scientific">Caerostris extrusa</name>
    <name type="common">Bark spider</name>
    <name type="synonym">Caerostris bankana</name>
    <dbReference type="NCBI Taxonomy" id="172846"/>
    <lineage>
        <taxon>Eukaryota</taxon>
        <taxon>Metazoa</taxon>
        <taxon>Ecdysozoa</taxon>
        <taxon>Arthropoda</taxon>
        <taxon>Chelicerata</taxon>
        <taxon>Arachnida</taxon>
        <taxon>Araneae</taxon>
        <taxon>Araneomorphae</taxon>
        <taxon>Entelegynae</taxon>
        <taxon>Araneoidea</taxon>
        <taxon>Araneidae</taxon>
        <taxon>Caerostris</taxon>
    </lineage>
</organism>
<reference evidence="1 2" key="1">
    <citation type="submission" date="2021-06" db="EMBL/GenBank/DDBJ databases">
        <title>Caerostris extrusa draft genome.</title>
        <authorList>
            <person name="Kono N."/>
            <person name="Arakawa K."/>
        </authorList>
    </citation>
    <scope>NUCLEOTIDE SEQUENCE [LARGE SCALE GENOMIC DNA]</scope>
</reference>
<dbReference type="EMBL" id="BPLR01002458">
    <property type="protein sequence ID" value="GIX73954.1"/>
    <property type="molecule type" value="Genomic_DNA"/>
</dbReference>
<evidence type="ECO:0008006" key="3">
    <source>
        <dbReference type="Google" id="ProtNLM"/>
    </source>
</evidence>
<keyword evidence="2" id="KW-1185">Reference proteome</keyword>
<gene>
    <name evidence="1" type="ORF">CEXT_522671</name>
</gene>
<evidence type="ECO:0000313" key="1">
    <source>
        <dbReference type="EMBL" id="GIX73954.1"/>
    </source>
</evidence>
<proteinExistence type="predicted"/>
<accession>A0AAV4MPW0</accession>
<dbReference type="Proteomes" id="UP001054945">
    <property type="component" value="Unassembled WGS sequence"/>
</dbReference>
<evidence type="ECO:0000313" key="2">
    <source>
        <dbReference type="Proteomes" id="UP001054945"/>
    </source>
</evidence>
<protein>
    <recommendedName>
        <fullName evidence="3">Transposase</fullName>
    </recommendedName>
</protein>
<comment type="caution">
    <text evidence="1">The sequence shown here is derived from an EMBL/GenBank/DDBJ whole genome shotgun (WGS) entry which is preliminary data.</text>
</comment>
<name>A0AAV4MPW0_CAEEX</name>
<sequence length="92" mass="10756">MRKFAFDIGEFHEKARYLGDIRVKVTDLSPYYCVQNTKKRKLATNHDSRRLIKNAKAYHTKLEEKMPGCAPLADKRGKFTLDLKFESMKVCD</sequence>